<organism evidence="1 2">
    <name type="scientific">Petromyces alliaceus</name>
    <name type="common">Aspergillus alliaceus</name>
    <dbReference type="NCBI Taxonomy" id="209559"/>
    <lineage>
        <taxon>Eukaryota</taxon>
        <taxon>Fungi</taxon>
        <taxon>Dikarya</taxon>
        <taxon>Ascomycota</taxon>
        <taxon>Pezizomycotina</taxon>
        <taxon>Eurotiomycetes</taxon>
        <taxon>Eurotiomycetidae</taxon>
        <taxon>Eurotiales</taxon>
        <taxon>Aspergillaceae</taxon>
        <taxon>Aspergillus</taxon>
        <taxon>Aspergillus subgen. Circumdati</taxon>
    </lineage>
</organism>
<dbReference type="AlphaFoldDB" id="A0A8H6AE85"/>
<dbReference type="Proteomes" id="UP000541154">
    <property type="component" value="Unassembled WGS sequence"/>
</dbReference>
<dbReference type="PANTHER" id="PTHR48079:SF8">
    <property type="entry name" value="NAD(P)-BINDING DOMAIN-CONTAINING PROTEIN"/>
    <property type="match status" value="1"/>
</dbReference>
<dbReference type="GO" id="GO:0004029">
    <property type="term" value="F:aldehyde dehydrogenase (NAD+) activity"/>
    <property type="evidence" value="ECO:0007669"/>
    <property type="project" value="TreeGrafter"/>
</dbReference>
<protein>
    <recommendedName>
        <fullName evidence="3">NAD(P)-binding domain-containing protein</fullName>
    </recommendedName>
</protein>
<dbReference type="EMBL" id="SPNV01000020">
    <property type="protein sequence ID" value="KAF5865416.1"/>
    <property type="molecule type" value="Genomic_DNA"/>
</dbReference>
<dbReference type="PANTHER" id="PTHR48079">
    <property type="entry name" value="PROTEIN YEEZ"/>
    <property type="match status" value="1"/>
</dbReference>
<dbReference type="InterPro" id="IPR051783">
    <property type="entry name" value="NAD(P)-dependent_oxidoreduct"/>
</dbReference>
<reference evidence="1 2" key="1">
    <citation type="submission" date="2019-04" db="EMBL/GenBank/DDBJ databases">
        <title>Aspergillus burnettii sp. nov., novel species from soil in southeast Queensland.</title>
        <authorList>
            <person name="Gilchrist C.L.M."/>
            <person name="Pitt J.I."/>
            <person name="Lange L."/>
            <person name="Lacey H.J."/>
            <person name="Vuong D."/>
            <person name="Midgley D.J."/>
            <person name="Greenfield P."/>
            <person name="Bradbury M."/>
            <person name="Lacey E."/>
            <person name="Busk P.K."/>
            <person name="Pilgaard B."/>
            <person name="Chooi Y.H."/>
            <person name="Piggott A.M."/>
        </authorList>
    </citation>
    <scope>NUCLEOTIDE SEQUENCE [LARGE SCALE GENOMIC DNA]</scope>
    <source>
        <strain evidence="1 2">FRR 5400</strain>
    </source>
</reference>
<dbReference type="Gene3D" id="3.40.50.720">
    <property type="entry name" value="NAD(P)-binding Rossmann-like Domain"/>
    <property type="match status" value="1"/>
</dbReference>
<sequence length="314" mass="34541">MRTGASGYLGGDILAALHAKHPEYKIAVLVRDADKGAKISQAYPKVHVVQGELDSVAVEEEAQKADVVVSYWIQVSGATLLSAPEIEKGIFGEPTDKVYNDIDDEQEIKALIHKYSAKRVIDYFILNLPQAPQSPKTAVIYPPVIHGCGRGPIKQRSVQIPELSRITLQNKTGYRVGRGLSTWSNVHVSDVIQIFMILVEKAVAGKEGLFWNEDGIYFVENGAINFGDIGRLVAEEAAKLGLLSSASVKEISYSEADALSGHGGVLWGTNAREGAQRALRCWVGLLQGSRCKMKSLKRFVRRRLVWGFCQRFDC</sequence>
<evidence type="ECO:0000313" key="2">
    <source>
        <dbReference type="Proteomes" id="UP000541154"/>
    </source>
</evidence>
<evidence type="ECO:0000313" key="1">
    <source>
        <dbReference type="EMBL" id="KAF5865416.1"/>
    </source>
</evidence>
<keyword evidence="2" id="KW-1185">Reference proteome</keyword>
<comment type="caution">
    <text evidence="1">The sequence shown here is derived from an EMBL/GenBank/DDBJ whole genome shotgun (WGS) entry which is preliminary data.</text>
</comment>
<evidence type="ECO:0008006" key="3">
    <source>
        <dbReference type="Google" id="ProtNLM"/>
    </source>
</evidence>
<dbReference type="InterPro" id="IPR036291">
    <property type="entry name" value="NAD(P)-bd_dom_sf"/>
</dbReference>
<proteinExistence type="predicted"/>
<name>A0A8H6AE85_PETAA</name>
<dbReference type="GO" id="GO:0005737">
    <property type="term" value="C:cytoplasm"/>
    <property type="evidence" value="ECO:0007669"/>
    <property type="project" value="TreeGrafter"/>
</dbReference>
<accession>A0A8H6AE85</accession>
<dbReference type="SUPFAM" id="SSF51735">
    <property type="entry name" value="NAD(P)-binding Rossmann-fold domains"/>
    <property type="match status" value="1"/>
</dbReference>
<gene>
    <name evidence="1" type="ORF">ETB97_004234</name>
</gene>